<dbReference type="Proteomes" id="UP000616839">
    <property type="component" value="Unassembled WGS sequence"/>
</dbReference>
<dbReference type="EMBL" id="JACYXZ010000001">
    <property type="protein sequence ID" value="MBD8868945.1"/>
    <property type="molecule type" value="Genomic_DNA"/>
</dbReference>
<evidence type="ECO:0000256" key="1">
    <source>
        <dbReference type="SAM" id="MobiDB-lite"/>
    </source>
</evidence>
<keyword evidence="4" id="KW-1185">Reference proteome</keyword>
<feature type="compositionally biased region" description="Low complexity" evidence="1">
    <location>
        <begin position="41"/>
        <end position="58"/>
    </location>
</feature>
<proteinExistence type="predicted"/>
<keyword evidence="2" id="KW-1133">Transmembrane helix</keyword>
<accession>A0A927K764</accession>
<sequence>MTDPAALQRSRRRRAGAGVAVVAAVLLGGALVGVPGLGGDTAESADTSAGEASAAAADGKPVAATPSALAAIALEVVGSRPSDFAPVEDEELGDGTVAAELRFGRAGGDPGDLLAVGVAPGRGVARLRCDAPAVTCRSKRSEAGLLTLAWRTAARGADPGSVAVLLQREGEYAIALSTGPEITGDPRDLALDVPVADLVAIVSDSRFGLRTTSDAVEAGAGLASP</sequence>
<name>A0A927K764_9ACTN</name>
<organism evidence="3 4">
    <name type="scientific">Nocardioides donggukensis</name>
    <dbReference type="NCBI Taxonomy" id="2774019"/>
    <lineage>
        <taxon>Bacteria</taxon>
        <taxon>Bacillati</taxon>
        <taxon>Actinomycetota</taxon>
        <taxon>Actinomycetes</taxon>
        <taxon>Propionibacteriales</taxon>
        <taxon>Nocardioidaceae</taxon>
        <taxon>Nocardioides</taxon>
    </lineage>
</organism>
<dbReference type="AlphaFoldDB" id="A0A927K764"/>
<protein>
    <submittedName>
        <fullName evidence="3">Uncharacterized protein</fullName>
    </submittedName>
</protein>
<keyword evidence="2" id="KW-0812">Transmembrane</keyword>
<keyword evidence="2" id="KW-0472">Membrane</keyword>
<evidence type="ECO:0000256" key="2">
    <source>
        <dbReference type="SAM" id="Phobius"/>
    </source>
</evidence>
<evidence type="ECO:0000313" key="4">
    <source>
        <dbReference type="Proteomes" id="UP000616839"/>
    </source>
</evidence>
<evidence type="ECO:0000313" key="3">
    <source>
        <dbReference type="EMBL" id="MBD8868945.1"/>
    </source>
</evidence>
<feature type="transmembrane region" description="Helical" evidence="2">
    <location>
        <begin position="17"/>
        <end position="38"/>
    </location>
</feature>
<dbReference type="RefSeq" id="WP_192140982.1">
    <property type="nucleotide sequence ID" value="NZ_JACYXZ010000001.1"/>
</dbReference>
<feature type="region of interest" description="Disordered" evidence="1">
    <location>
        <begin position="38"/>
        <end position="58"/>
    </location>
</feature>
<comment type="caution">
    <text evidence="3">The sequence shown here is derived from an EMBL/GenBank/DDBJ whole genome shotgun (WGS) entry which is preliminary data.</text>
</comment>
<reference evidence="3" key="1">
    <citation type="submission" date="2020-09" db="EMBL/GenBank/DDBJ databases">
        <title>Nocardioides sp. strain MJB4 16S ribosomal RNA gene Genome sequencing and assembly.</title>
        <authorList>
            <person name="Kim I."/>
        </authorList>
    </citation>
    <scope>NUCLEOTIDE SEQUENCE</scope>
    <source>
        <strain evidence="3">MJB4</strain>
    </source>
</reference>
<gene>
    <name evidence="3" type="ORF">IE331_04845</name>
</gene>